<name>A0A450ZG93_9GAMM</name>
<dbReference type="AlphaFoldDB" id="A0A450ZG93"/>
<dbReference type="EMBL" id="CAADFS010000210">
    <property type="protein sequence ID" value="VFK52779.1"/>
    <property type="molecule type" value="Genomic_DNA"/>
</dbReference>
<dbReference type="Gene3D" id="3.30.70.1290">
    <property type="entry name" value="Transposase IS200-like"/>
    <property type="match status" value="1"/>
</dbReference>
<dbReference type="GO" id="GO:0004803">
    <property type="term" value="F:transposase activity"/>
    <property type="evidence" value="ECO:0007669"/>
    <property type="project" value="InterPro"/>
</dbReference>
<reference evidence="2" key="1">
    <citation type="submission" date="2019-02" db="EMBL/GenBank/DDBJ databases">
        <authorList>
            <person name="Gruber-Vodicka R. H."/>
            <person name="Seah K. B. B."/>
        </authorList>
    </citation>
    <scope>NUCLEOTIDE SEQUENCE</scope>
    <source>
        <strain evidence="2">BECK_BZ123</strain>
    </source>
</reference>
<feature type="domain" description="Transposase IS200-like" evidence="1">
    <location>
        <begin position="10"/>
        <end position="143"/>
    </location>
</feature>
<evidence type="ECO:0000313" key="2">
    <source>
        <dbReference type="EMBL" id="VFK52779.1"/>
    </source>
</evidence>
<dbReference type="PANTHER" id="PTHR36966">
    <property type="entry name" value="REP-ASSOCIATED TYROSINE TRANSPOSASE"/>
    <property type="match status" value="1"/>
</dbReference>
<dbReference type="InterPro" id="IPR052715">
    <property type="entry name" value="RAYT_transposase"/>
</dbReference>
<dbReference type="NCBIfam" id="NF047646">
    <property type="entry name" value="REP_Tyr_transpos"/>
    <property type="match status" value="1"/>
</dbReference>
<dbReference type="PANTHER" id="PTHR36966:SF1">
    <property type="entry name" value="REP-ASSOCIATED TYROSINE TRANSPOSASE"/>
    <property type="match status" value="1"/>
</dbReference>
<dbReference type="InterPro" id="IPR002686">
    <property type="entry name" value="Transposase_17"/>
</dbReference>
<dbReference type="SUPFAM" id="SSF143422">
    <property type="entry name" value="Transposase IS200-like"/>
    <property type="match status" value="1"/>
</dbReference>
<dbReference type="GO" id="GO:0006313">
    <property type="term" value="P:DNA transposition"/>
    <property type="evidence" value="ECO:0007669"/>
    <property type="project" value="InterPro"/>
</dbReference>
<proteinExistence type="predicted"/>
<dbReference type="InterPro" id="IPR036515">
    <property type="entry name" value="Transposase_17_sf"/>
</dbReference>
<protein>
    <submittedName>
        <fullName evidence="2">REP element-mobilizing transposase RayT</fullName>
    </submittedName>
</protein>
<dbReference type="GO" id="GO:0043565">
    <property type="term" value="F:sequence-specific DNA binding"/>
    <property type="evidence" value="ECO:0007669"/>
    <property type="project" value="TreeGrafter"/>
</dbReference>
<accession>A0A450ZG93</accession>
<evidence type="ECO:0000259" key="1">
    <source>
        <dbReference type="SMART" id="SM01321"/>
    </source>
</evidence>
<gene>
    <name evidence="2" type="ORF">BECKTC1821D_GA0114238_12101</name>
</gene>
<dbReference type="SMART" id="SM01321">
    <property type="entry name" value="Y1_Tnp"/>
    <property type="match status" value="1"/>
</dbReference>
<sequence>MGRSRYKIYNETVPHFLTCTILNWIPIFTRPATVQIILDALRFRQQERDLKVYAYVILENHMHMVAQSPRLQKEITSFKSYTAHYLIEYLKQQNARRVLEQLHFFKKRHKNDREHQVWEEGSHPEEIQGEEMLRQKIDYIHNNPVNRGYVDRAEHWRYSSARDYLTGEEGLLPVFRQWG</sequence>
<organism evidence="2">
    <name type="scientific">Candidatus Kentrum sp. TC</name>
    <dbReference type="NCBI Taxonomy" id="2126339"/>
    <lineage>
        <taxon>Bacteria</taxon>
        <taxon>Pseudomonadati</taxon>
        <taxon>Pseudomonadota</taxon>
        <taxon>Gammaproteobacteria</taxon>
        <taxon>Candidatus Kentrum</taxon>
    </lineage>
</organism>